<dbReference type="EnsemblMetazoa" id="PPAI008647-RA">
    <property type="protein sequence ID" value="PPAI008647-PA"/>
    <property type="gene ID" value="PPAI008647"/>
</dbReference>
<dbReference type="GO" id="GO:0003676">
    <property type="term" value="F:nucleic acid binding"/>
    <property type="evidence" value="ECO:0007669"/>
    <property type="project" value="InterPro"/>
</dbReference>
<protein>
    <submittedName>
        <fullName evidence="2">Uncharacterized protein</fullName>
    </submittedName>
</protein>
<keyword evidence="3" id="KW-1185">Reference proteome</keyword>
<dbReference type="GO" id="GO:0004190">
    <property type="term" value="F:aspartic-type endopeptidase activity"/>
    <property type="evidence" value="ECO:0007669"/>
    <property type="project" value="InterPro"/>
</dbReference>
<evidence type="ECO:0000256" key="1">
    <source>
        <dbReference type="SAM" id="MobiDB-lite"/>
    </source>
</evidence>
<feature type="compositionally biased region" description="Basic and acidic residues" evidence="1">
    <location>
        <begin position="322"/>
        <end position="339"/>
    </location>
</feature>
<sequence length="630" mass="71305">MEQLKILHRSRGRVKSALTRIEQTIKQRENLSYARVKAILNEIDVQAAACEKILVQIETEAAKESPEIQEKEYKDGEALWVRISELRCEAHVALTELQPNNSQDVPNVSTNDSANSLEEIMKRVFTQQERSLQASRTKLPQLDLMTFSGNYTDWQGFKDMFEVTIHNNKSLSNVEKLQYLRSSLKGDAVSEIKNMATTSDNYETAWNKLKEQFDKKPQIATAHIERFLKQQPVKEAKISLIKQSYNVYKDSIEALEKMGEGYSGKDVWLVHLMQSSMDSETRRLWSQEVKRGDVPSIAKWFDFLRRRMDSLEVYGETQESQASKENKGSYSKKDRNDGTIKAHHTEEAKCLKCSQAHLLFQCEKFAKLSVENKRSFVADKNVCFNCLKEGHRAKDCRSKGRCQKCHKRHNTLLHEETSSSNSTTSPAVDTHKKISDSEAESTKKDAPKDTPVSVHHVASTTKMILLPTALVNVEDASGDQQTCRVLIDQGSECTLISEACAQRLNLRRHNARLAIKGTGQANVGYTKGAIDLNVSSRYDKHQKIAVKAYILDKLTSKLPGRTITLDEMKHIEGLTLADPQFNHPAKIDIILGMEYAWEINLPDKRSAPGYPIAQLTIFGWVLGGVVTQKC</sequence>
<dbReference type="Pfam" id="PF03564">
    <property type="entry name" value="DUF1759"/>
    <property type="match status" value="1"/>
</dbReference>
<evidence type="ECO:0000313" key="2">
    <source>
        <dbReference type="EnsemblMetazoa" id="PPAI008647-PA"/>
    </source>
</evidence>
<organism evidence="2 3">
    <name type="scientific">Phlebotomus papatasi</name>
    <name type="common">Sandfly</name>
    <dbReference type="NCBI Taxonomy" id="29031"/>
    <lineage>
        <taxon>Eukaryota</taxon>
        <taxon>Metazoa</taxon>
        <taxon>Ecdysozoa</taxon>
        <taxon>Arthropoda</taxon>
        <taxon>Hexapoda</taxon>
        <taxon>Insecta</taxon>
        <taxon>Pterygota</taxon>
        <taxon>Neoptera</taxon>
        <taxon>Endopterygota</taxon>
        <taxon>Diptera</taxon>
        <taxon>Nematocera</taxon>
        <taxon>Psychodoidea</taxon>
        <taxon>Psychodidae</taxon>
        <taxon>Phlebotomus</taxon>
        <taxon>Phlebotomus</taxon>
    </lineage>
</organism>
<feature type="region of interest" description="Disordered" evidence="1">
    <location>
        <begin position="315"/>
        <end position="339"/>
    </location>
</feature>
<dbReference type="Pfam" id="PF00098">
    <property type="entry name" value="zf-CCHC"/>
    <property type="match status" value="1"/>
</dbReference>
<dbReference type="SUPFAM" id="SSF57756">
    <property type="entry name" value="Retrovirus zinc finger-like domains"/>
    <property type="match status" value="1"/>
</dbReference>
<name>A0A1B0DK73_PHLPP</name>
<dbReference type="InterPro" id="IPR001995">
    <property type="entry name" value="Peptidase_A2_cat"/>
</dbReference>
<dbReference type="AlphaFoldDB" id="A0A1B0DK73"/>
<dbReference type="Gene3D" id="4.10.60.10">
    <property type="entry name" value="Zinc finger, CCHC-type"/>
    <property type="match status" value="1"/>
</dbReference>
<dbReference type="PANTHER" id="PTHR47331:SF5">
    <property type="entry name" value="RIBONUCLEASE H"/>
    <property type="match status" value="1"/>
</dbReference>
<dbReference type="Proteomes" id="UP000092462">
    <property type="component" value="Unassembled WGS sequence"/>
</dbReference>
<dbReference type="InterPro" id="IPR036875">
    <property type="entry name" value="Znf_CCHC_sf"/>
</dbReference>
<dbReference type="EMBL" id="AJVK01066541">
    <property type="status" value="NOT_ANNOTATED_CDS"/>
    <property type="molecule type" value="Genomic_DNA"/>
</dbReference>
<dbReference type="VEuPathDB" id="VectorBase:PPAI008647"/>
<dbReference type="SMART" id="SM00343">
    <property type="entry name" value="ZnF_C2HC"/>
    <property type="match status" value="1"/>
</dbReference>
<feature type="compositionally biased region" description="Basic and acidic residues" evidence="1">
    <location>
        <begin position="429"/>
        <end position="448"/>
    </location>
</feature>
<evidence type="ECO:0000313" key="3">
    <source>
        <dbReference type="Proteomes" id="UP000092462"/>
    </source>
</evidence>
<dbReference type="GO" id="GO:0006508">
    <property type="term" value="P:proteolysis"/>
    <property type="evidence" value="ECO:0007669"/>
    <property type="project" value="InterPro"/>
</dbReference>
<dbReference type="InterPro" id="IPR005312">
    <property type="entry name" value="DUF1759"/>
</dbReference>
<accession>A0A1B0DK73</accession>
<dbReference type="PROSITE" id="PS50175">
    <property type="entry name" value="ASP_PROT_RETROV"/>
    <property type="match status" value="1"/>
</dbReference>
<dbReference type="InterPro" id="IPR001878">
    <property type="entry name" value="Znf_CCHC"/>
</dbReference>
<dbReference type="InterPro" id="IPR021109">
    <property type="entry name" value="Peptidase_aspartic_dom_sf"/>
</dbReference>
<feature type="region of interest" description="Disordered" evidence="1">
    <location>
        <begin position="415"/>
        <end position="454"/>
    </location>
</feature>
<dbReference type="PANTHER" id="PTHR47331">
    <property type="entry name" value="PHD-TYPE DOMAIN-CONTAINING PROTEIN"/>
    <property type="match status" value="1"/>
</dbReference>
<proteinExistence type="predicted"/>
<dbReference type="PROSITE" id="PS50158">
    <property type="entry name" value="ZF_CCHC"/>
    <property type="match status" value="1"/>
</dbReference>
<dbReference type="GO" id="GO:0008270">
    <property type="term" value="F:zinc ion binding"/>
    <property type="evidence" value="ECO:0007669"/>
    <property type="project" value="InterPro"/>
</dbReference>
<dbReference type="Gene3D" id="2.40.70.10">
    <property type="entry name" value="Acid Proteases"/>
    <property type="match status" value="1"/>
</dbReference>
<reference evidence="2" key="1">
    <citation type="submission" date="2022-08" db="UniProtKB">
        <authorList>
            <consortium name="EnsemblMetazoa"/>
        </authorList>
    </citation>
    <scope>IDENTIFICATION</scope>
    <source>
        <strain evidence="2">Israel</strain>
    </source>
</reference>
<dbReference type="VEuPathDB" id="VectorBase:PPAPM1_002445"/>
<dbReference type="CDD" id="cd00303">
    <property type="entry name" value="retropepsin_like"/>
    <property type="match status" value="1"/>
</dbReference>